<accession>A0A4R2BIC0</accession>
<dbReference type="EMBL" id="SLVV01000003">
    <property type="protein sequence ID" value="TCN26821.1"/>
    <property type="molecule type" value="Genomic_DNA"/>
</dbReference>
<dbReference type="Pfam" id="PF05768">
    <property type="entry name" value="Glrx-like"/>
    <property type="match status" value="1"/>
</dbReference>
<dbReference type="AlphaFoldDB" id="A0A4R2BIC0"/>
<dbReference type="PANTHER" id="PTHR33558:SF1">
    <property type="entry name" value="GLUTAREDOXIN-LIKE PROTEIN C5ORF63 HOMOLOG"/>
    <property type="match status" value="1"/>
</dbReference>
<reference evidence="1 2" key="1">
    <citation type="journal article" date="2015" name="Stand. Genomic Sci.">
        <title>Genomic Encyclopedia of Bacterial and Archaeal Type Strains, Phase III: the genomes of soil and plant-associated and newly described type strains.</title>
        <authorList>
            <person name="Whitman W.B."/>
            <person name="Woyke T."/>
            <person name="Klenk H.P."/>
            <person name="Zhou Y."/>
            <person name="Lilburn T.G."/>
            <person name="Beck B.J."/>
            <person name="De Vos P."/>
            <person name="Vandamme P."/>
            <person name="Eisen J.A."/>
            <person name="Garrity G."/>
            <person name="Hugenholtz P."/>
            <person name="Kyrpides N.C."/>
        </authorList>
    </citation>
    <scope>NUCLEOTIDE SEQUENCE [LARGE SCALE GENOMIC DNA]</scope>
    <source>
        <strain evidence="1 2">CV53</strain>
    </source>
</reference>
<sequence length="86" mass="10046">MKKTVTLYMRQRCHLCEEAKELLEELQRNWQFDLLEVDIDKDDDLTERYGITIPVVVLDGEEIQAGIININFIIEAFSVKNVDFIG</sequence>
<dbReference type="Gene3D" id="3.40.30.10">
    <property type="entry name" value="Glutaredoxin"/>
    <property type="match status" value="1"/>
</dbReference>
<dbReference type="RefSeq" id="WP_241993831.1">
    <property type="nucleotide sequence ID" value="NZ_JABUHM010000002.1"/>
</dbReference>
<organism evidence="1 2">
    <name type="scientific">Mesobacillus foraminis</name>
    <dbReference type="NCBI Taxonomy" id="279826"/>
    <lineage>
        <taxon>Bacteria</taxon>
        <taxon>Bacillati</taxon>
        <taxon>Bacillota</taxon>
        <taxon>Bacilli</taxon>
        <taxon>Bacillales</taxon>
        <taxon>Bacillaceae</taxon>
        <taxon>Mesobacillus</taxon>
    </lineage>
</organism>
<name>A0A4R2BIC0_9BACI</name>
<protein>
    <submittedName>
        <fullName evidence="1">Glutaredoxin</fullName>
    </submittedName>
</protein>
<evidence type="ECO:0000313" key="1">
    <source>
        <dbReference type="EMBL" id="TCN26821.1"/>
    </source>
</evidence>
<dbReference type="SUPFAM" id="SSF52833">
    <property type="entry name" value="Thioredoxin-like"/>
    <property type="match status" value="1"/>
</dbReference>
<dbReference type="PROSITE" id="PS51354">
    <property type="entry name" value="GLUTAREDOXIN_2"/>
    <property type="match status" value="1"/>
</dbReference>
<dbReference type="PANTHER" id="PTHR33558">
    <property type="entry name" value="GLUTAREDOXIN-LIKE PROTEIN C5ORF63 HOMOLOG"/>
    <property type="match status" value="1"/>
</dbReference>
<evidence type="ECO:0000313" key="2">
    <source>
        <dbReference type="Proteomes" id="UP000295689"/>
    </source>
</evidence>
<proteinExistence type="predicted"/>
<keyword evidence="2" id="KW-1185">Reference proteome</keyword>
<dbReference type="InterPro" id="IPR008554">
    <property type="entry name" value="Glutaredoxin-like"/>
</dbReference>
<dbReference type="Proteomes" id="UP000295689">
    <property type="component" value="Unassembled WGS sequence"/>
</dbReference>
<dbReference type="InterPro" id="IPR036249">
    <property type="entry name" value="Thioredoxin-like_sf"/>
</dbReference>
<comment type="caution">
    <text evidence="1">The sequence shown here is derived from an EMBL/GenBank/DDBJ whole genome shotgun (WGS) entry which is preliminary data.</text>
</comment>
<dbReference type="InterPro" id="IPR052565">
    <property type="entry name" value="Glutaredoxin-like_YDR286C"/>
</dbReference>
<gene>
    <name evidence="1" type="ORF">EV146_103345</name>
</gene>